<dbReference type="EMBL" id="CP003642">
    <property type="protein sequence ID" value="AFZ27288.1"/>
    <property type="molecule type" value="Genomic_DNA"/>
</dbReference>
<dbReference type="KEGG" id="csg:Cylst_5256"/>
<dbReference type="SUPFAM" id="SSF143100">
    <property type="entry name" value="TTHA1013/TTHA0281-like"/>
    <property type="match status" value="1"/>
</dbReference>
<accession>K9X495</accession>
<evidence type="ECO:0000259" key="1">
    <source>
        <dbReference type="Pfam" id="PF08972"/>
    </source>
</evidence>
<dbReference type="Proteomes" id="UP000010475">
    <property type="component" value="Chromosome"/>
</dbReference>
<keyword evidence="3" id="KW-1185">Reference proteome</keyword>
<name>K9X495_9NOST</name>
<sequence length="88" mass="10081">MQTLIRLKVEKIIEDGQEYFVATSDDFQGLVAEGKTVQEAIEIAEDVAKILLDLEKENNHDIQFHDLPTVKKINYGNDSNTRRNQSFT</sequence>
<proteinExistence type="predicted"/>
<reference evidence="2 3" key="1">
    <citation type="submission" date="2012-06" db="EMBL/GenBank/DDBJ databases">
        <title>Finished chromosome of genome of Cylindrospermum stagnale PCC 7417.</title>
        <authorList>
            <consortium name="US DOE Joint Genome Institute"/>
            <person name="Gugger M."/>
            <person name="Coursin T."/>
            <person name="Rippka R."/>
            <person name="Tandeau De Marsac N."/>
            <person name="Huntemann M."/>
            <person name="Wei C.-L."/>
            <person name="Han J."/>
            <person name="Detter J.C."/>
            <person name="Han C."/>
            <person name="Tapia R."/>
            <person name="Chen A."/>
            <person name="Kyrpides N."/>
            <person name="Mavromatis K."/>
            <person name="Markowitz V."/>
            <person name="Szeto E."/>
            <person name="Ivanova N."/>
            <person name="Pagani I."/>
            <person name="Pati A."/>
            <person name="Goodwin L."/>
            <person name="Nordberg H.P."/>
            <person name="Cantor M.N."/>
            <person name="Hua S.X."/>
            <person name="Woyke T."/>
            <person name="Kerfeld C.A."/>
        </authorList>
    </citation>
    <scope>NUCLEOTIDE SEQUENCE [LARGE SCALE GENOMIC DNA]</scope>
    <source>
        <strain evidence="2 3">PCC 7417</strain>
    </source>
</reference>
<organism evidence="2 3">
    <name type="scientific">Cylindrospermum stagnale PCC 7417</name>
    <dbReference type="NCBI Taxonomy" id="56107"/>
    <lineage>
        <taxon>Bacteria</taxon>
        <taxon>Bacillati</taxon>
        <taxon>Cyanobacteriota</taxon>
        <taxon>Cyanophyceae</taxon>
        <taxon>Nostocales</taxon>
        <taxon>Nostocaceae</taxon>
        <taxon>Cylindrospermum</taxon>
    </lineage>
</organism>
<dbReference type="Pfam" id="PF08972">
    <property type="entry name" value="DUF1902"/>
    <property type="match status" value="1"/>
</dbReference>
<evidence type="ECO:0000313" key="2">
    <source>
        <dbReference type="EMBL" id="AFZ27288.1"/>
    </source>
</evidence>
<gene>
    <name evidence="2" type="ORF">Cylst_5256</name>
</gene>
<protein>
    <recommendedName>
        <fullName evidence="1">DUF1902 domain-containing protein</fullName>
    </recommendedName>
</protein>
<dbReference type="HOGENOM" id="CLU_181344_1_0_3"/>
<dbReference type="InterPro" id="IPR035069">
    <property type="entry name" value="TTHA1013/TTHA0281-like"/>
</dbReference>
<feature type="domain" description="DUF1902" evidence="1">
    <location>
        <begin position="20"/>
        <end position="60"/>
    </location>
</feature>
<evidence type="ECO:0000313" key="3">
    <source>
        <dbReference type="Proteomes" id="UP000010475"/>
    </source>
</evidence>
<dbReference type="PATRIC" id="fig|56107.3.peg.5774"/>
<dbReference type="Gene3D" id="3.30.2390.10">
    <property type="entry name" value="TTHA1013-like"/>
    <property type="match status" value="1"/>
</dbReference>
<dbReference type="RefSeq" id="WP_015210523.1">
    <property type="nucleotide sequence ID" value="NC_019757.1"/>
</dbReference>
<dbReference type="STRING" id="56107.Cylst_5256"/>
<dbReference type="InterPro" id="IPR015066">
    <property type="entry name" value="DUF1902"/>
</dbReference>
<dbReference type="eggNOG" id="COG1598">
    <property type="taxonomic scope" value="Bacteria"/>
</dbReference>
<dbReference type="AlphaFoldDB" id="K9X495"/>